<dbReference type="NCBIfam" id="TIGR01603">
    <property type="entry name" value="maj_tail_phi13"/>
    <property type="match status" value="1"/>
</dbReference>
<reference evidence="4" key="1">
    <citation type="journal article" date="2019" name="Int. J. Syst. Evol. Microbiol.">
        <title>The Global Catalogue of Microorganisms (GCM) 10K type strain sequencing project: providing services to taxonomists for standard genome sequencing and annotation.</title>
        <authorList>
            <consortium name="The Broad Institute Genomics Platform"/>
            <consortium name="The Broad Institute Genome Sequencing Center for Infectious Disease"/>
            <person name="Wu L."/>
            <person name="Ma J."/>
        </authorList>
    </citation>
    <scope>NUCLEOTIDE SEQUENCE [LARGE SCALE GENOMIC DNA]</scope>
    <source>
        <strain evidence="4">KCTC 33792</strain>
    </source>
</reference>
<dbReference type="InterPro" id="IPR014755">
    <property type="entry name" value="Cu-Rt/internalin_Ig-like"/>
</dbReference>
<keyword evidence="1" id="KW-0732">Signal</keyword>
<dbReference type="Gene3D" id="2.60.40.1220">
    <property type="match status" value="1"/>
</dbReference>
<name>A0ABW5T0D9_9BACI</name>
<proteinExistence type="predicted"/>
<dbReference type="InterPro" id="IPR032812">
    <property type="entry name" value="SbsA_Ig"/>
</dbReference>
<dbReference type="Proteomes" id="UP001597520">
    <property type="component" value="Unassembled WGS sequence"/>
</dbReference>
<keyword evidence="4" id="KW-1185">Reference proteome</keyword>
<accession>A0ABW5T0D9</accession>
<evidence type="ECO:0000313" key="4">
    <source>
        <dbReference type="Proteomes" id="UP001597520"/>
    </source>
</evidence>
<evidence type="ECO:0000259" key="2">
    <source>
        <dbReference type="Pfam" id="PF13205"/>
    </source>
</evidence>
<organism evidence="3 4">
    <name type="scientific">Salibacterium lacus</name>
    <dbReference type="NCBI Taxonomy" id="1898109"/>
    <lineage>
        <taxon>Bacteria</taxon>
        <taxon>Bacillati</taxon>
        <taxon>Bacillota</taxon>
        <taxon>Bacilli</taxon>
        <taxon>Bacillales</taxon>
        <taxon>Bacillaceae</taxon>
    </lineage>
</organism>
<feature type="domain" description="SbsA Ig-like" evidence="2">
    <location>
        <begin position="190"/>
        <end position="294"/>
    </location>
</feature>
<gene>
    <name evidence="3" type="ORF">ACFSUB_08250</name>
</gene>
<dbReference type="InterPro" id="IPR006490">
    <property type="entry name" value="Maj_tail_phi13"/>
</dbReference>
<dbReference type="RefSeq" id="WP_380712700.1">
    <property type="nucleotide sequence ID" value="NZ_JBHUML010000002.1"/>
</dbReference>
<protein>
    <submittedName>
        <fullName evidence="3">Major tail protein</fullName>
    </submittedName>
</protein>
<evidence type="ECO:0000313" key="3">
    <source>
        <dbReference type="EMBL" id="MFD2705456.1"/>
    </source>
</evidence>
<comment type="caution">
    <text evidence="3">The sequence shown here is derived from an EMBL/GenBank/DDBJ whole genome shotgun (WGS) entry which is preliminary data.</text>
</comment>
<sequence>MPENKVVFGLKNSHYAVISEDESTGEVTYGTPKPLPGSVELSLEVRGDPVEFYADDMLFYSASNNQGYNGTLTIAKLTEQFKQEVLAEEMESNDSVLIEKQNAKPKNIAFMFEFDGDQKAVRHLMYNCTVSRPNLTGSTKTDSVEPSTTELTFIASPREKDRAVKVSTTGSTTASVYNAWYDSVYEPKEDTTSPTVTVSPSDGSASVAVTTDIIWTFSEAIREADVTSANFFLNDDTGAEVASTLSLNADQTEVTLTPDSELATTTDYTAIATQNIKDVAGNNLKQNSVTNFTTA</sequence>
<dbReference type="Pfam" id="PF13205">
    <property type="entry name" value="Big_5"/>
    <property type="match status" value="1"/>
</dbReference>
<evidence type="ECO:0000256" key="1">
    <source>
        <dbReference type="ARBA" id="ARBA00022729"/>
    </source>
</evidence>
<dbReference type="EMBL" id="JBHUML010000002">
    <property type="protein sequence ID" value="MFD2705456.1"/>
    <property type="molecule type" value="Genomic_DNA"/>
</dbReference>